<name>A0AAJ0HAG1_9PEZI</name>
<organism evidence="1 2">
    <name type="scientific">Lasiosphaeria hispida</name>
    <dbReference type="NCBI Taxonomy" id="260671"/>
    <lineage>
        <taxon>Eukaryota</taxon>
        <taxon>Fungi</taxon>
        <taxon>Dikarya</taxon>
        <taxon>Ascomycota</taxon>
        <taxon>Pezizomycotina</taxon>
        <taxon>Sordariomycetes</taxon>
        <taxon>Sordariomycetidae</taxon>
        <taxon>Sordariales</taxon>
        <taxon>Lasiosphaeriaceae</taxon>
        <taxon>Lasiosphaeria</taxon>
    </lineage>
</organism>
<proteinExistence type="predicted"/>
<evidence type="ECO:0000313" key="2">
    <source>
        <dbReference type="Proteomes" id="UP001275084"/>
    </source>
</evidence>
<evidence type="ECO:0000313" key="1">
    <source>
        <dbReference type="EMBL" id="KAK3345957.1"/>
    </source>
</evidence>
<dbReference type="AlphaFoldDB" id="A0AAJ0HAG1"/>
<dbReference type="Proteomes" id="UP001275084">
    <property type="component" value="Unassembled WGS sequence"/>
</dbReference>
<reference evidence="1" key="1">
    <citation type="journal article" date="2023" name="Mol. Phylogenet. Evol.">
        <title>Genome-scale phylogeny and comparative genomics of the fungal order Sordariales.</title>
        <authorList>
            <person name="Hensen N."/>
            <person name="Bonometti L."/>
            <person name="Westerberg I."/>
            <person name="Brannstrom I.O."/>
            <person name="Guillou S."/>
            <person name="Cros-Aarteil S."/>
            <person name="Calhoun S."/>
            <person name="Haridas S."/>
            <person name="Kuo A."/>
            <person name="Mondo S."/>
            <person name="Pangilinan J."/>
            <person name="Riley R."/>
            <person name="LaButti K."/>
            <person name="Andreopoulos B."/>
            <person name="Lipzen A."/>
            <person name="Chen C."/>
            <person name="Yan M."/>
            <person name="Daum C."/>
            <person name="Ng V."/>
            <person name="Clum A."/>
            <person name="Steindorff A."/>
            <person name="Ohm R.A."/>
            <person name="Martin F."/>
            <person name="Silar P."/>
            <person name="Natvig D.O."/>
            <person name="Lalanne C."/>
            <person name="Gautier V."/>
            <person name="Ament-Velasquez S.L."/>
            <person name="Kruys A."/>
            <person name="Hutchinson M.I."/>
            <person name="Powell A.J."/>
            <person name="Barry K."/>
            <person name="Miller A.N."/>
            <person name="Grigoriev I.V."/>
            <person name="Debuchy R."/>
            <person name="Gladieux P."/>
            <person name="Hiltunen Thoren M."/>
            <person name="Johannesson H."/>
        </authorList>
    </citation>
    <scope>NUCLEOTIDE SEQUENCE</scope>
    <source>
        <strain evidence="1">CBS 955.72</strain>
    </source>
</reference>
<accession>A0AAJ0HAG1</accession>
<dbReference type="EMBL" id="JAUIQD010000006">
    <property type="protein sequence ID" value="KAK3345957.1"/>
    <property type="molecule type" value="Genomic_DNA"/>
</dbReference>
<keyword evidence="2" id="KW-1185">Reference proteome</keyword>
<sequence length="240" mass="27418">MMEAKGESEPLLPAPSSPLEPLSYIYHDQMITRKLAAWCVGLDEHQAELQGWMVTKLEHMKSFHFSGVLHEYLRVTVKQEDEMVPYPSSIKSKEPNYIFVERMIEGDEVTVGWKKVPHPPLTGWWIKRLMLGYFGDARRFSSSVAGWKAVGYSASDYLRHLDFPHPGVPLHEFARVLEEKSAMKSGYNVMTANCFWFASSVYDKMKTKPCSEETGIYYKHTGKFAGLSTQLVGLYLIKPV</sequence>
<protein>
    <submittedName>
        <fullName evidence="1">Uncharacterized protein</fullName>
    </submittedName>
</protein>
<comment type="caution">
    <text evidence="1">The sequence shown here is derived from an EMBL/GenBank/DDBJ whole genome shotgun (WGS) entry which is preliminary data.</text>
</comment>
<reference evidence="1" key="2">
    <citation type="submission" date="2023-06" db="EMBL/GenBank/DDBJ databases">
        <authorList>
            <consortium name="Lawrence Berkeley National Laboratory"/>
            <person name="Haridas S."/>
            <person name="Hensen N."/>
            <person name="Bonometti L."/>
            <person name="Westerberg I."/>
            <person name="Brannstrom I.O."/>
            <person name="Guillou S."/>
            <person name="Cros-Aarteil S."/>
            <person name="Calhoun S."/>
            <person name="Kuo A."/>
            <person name="Mondo S."/>
            <person name="Pangilinan J."/>
            <person name="Riley R."/>
            <person name="Labutti K."/>
            <person name="Andreopoulos B."/>
            <person name="Lipzen A."/>
            <person name="Chen C."/>
            <person name="Yanf M."/>
            <person name="Daum C."/>
            <person name="Ng V."/>
            <person name="Clum A."/>
            <person name="Steindorff A."/>
            <person name="Ohm R."/>
            <person name="Martin F."/>
            <person name="Silar P."/>
            <person name="Natvig D."/>
            <person name="Lalanne C."/>
            <person name="Gautier V."/>
            <person name="Ament-Velasquez S.L."/>
            <person name="Kruys A."/>
            <person name="Hutchinson M.I."/>
            <person name="Powell A.J."/>
            <person name="Barry K."/>
            <person name="Miller A.N."/>
            <person name="Grigoriev I.V."/>
            <person name="Debuchy R."/>
            <person name="Gladieux P."/>
            <person name="Thoren M.H."/>
            <person name="Johannesson H."/>
        </authorList>
    </citation>
    <scope>NUCLEOTIDE SEQUENCE</scope>
    <source>
        <strain evidence="1">CBS 955.72</strain>
    </source>
</reference>
<gene>
    <name evidence="1" type="ORF">B0T25DRAFT_266231</name>
</gene>